<reference evidence="3" key="1">
    <citation type="submission" date="2015-02" db="EMBL/GenBank/DDBJ databases">
        <title>Genome sequencing for Strongylocentrotus purpuratus.</title>
        <authorList>
            <person name="Murali S."/>
            <person name="Liu Y."/>
            <person name="Vee V."/>
            <person name="English A."/>
            <person name="Wang M."/>
            <person name="Skinner E."/>
            <person name="Han Y."/>
            <person name="Muzny D.M."/>
            <person name="Worley K.C."/>
            <person name="Gibbs R.A."/>
        </authorList>
    </citation>
    <scope>NUCLEOTIDE SEQUENCE</scope>
</reference>
<dbReference type="SUPFAM" id="SSF56672">
    <property type="entry name" value="DNA/RNA polymerases"/>
    <property type="match status" value="1"/>
</dbReference>
<dbReference type="KEGG" id="spu:105437924"/>
<evidence type="ECO:0000313" key="2">
    <source>
        <dbReference type="EnsemblMetazoa" id="XP_011663400"/>
    </source>
</evidence>
<dbReference type="PANTHER" id="PTHR37984">
    <property type="entry name" value="PROTEIN CBG26694"/>
    <property type="match status" value="1"/>
</dbReference>
<dbReference type="PANTHER" id="PTHR37984:SF15">
    <property type="entry name" value="INTEGRASE CATALYTIC DOMAIN-CONTAINING PROTEIN"/>
    <property type="match status" value="1"/>
</dbReference>
<dbReference type="OrthoDB" id="10058156at2759"/>
<reference evidence="2" key="2">
    <citation type="submission" date="2021-01" db="UniProtKB">
        <authorList>
            <consortium name="EnsemblMetazoa"/>
        </authorList>
    </citation>
    <scope>IDENTIFICATION</scope>
</reference>
<feature type="compositionally biased region" description="Polar residues" evidence="1">
    <location>
        <begin position="476"/>
        <end position="494"/>
    </location>
</feature>
<dbReference type="GeneID" id="105437924"/>
<proteinExistence type="predicted"/>
<evidence type="ECO:0000256" key="1">
    <source>
        <dbReference type="SAM" id="MobiDB-lite"/>
    </source>
</evidence>
<feature type="region of interest" description="Disordered" evidence="1">
    <location>
        <begin position="325"/>
        <end position="510"/>
    </location>
</feature>
<dbReference type="RefSeq" id="XP_011663400.1">
    <property type="nucleotide sequence ID" value="XM_011665098.1"/>
</dbReference>
<dbReference type="InParanoid" id="A0A7M7LSN2"/>
<evidence type="ECO:0000313" key="3">
    <source>
        <dbReference type="Proteomes" id="UP000007110"/>
    </source>
</evidence>
<name>A0A7M7LSN2_STRPU</name>
<accession>A0A7M7LSN2</accession>
<dbReference type="Proteomes" id="UP000007110">
    <property type="component" value="Unassembled WGS sequence"/>
</dbReference>
<dbReference type="InterPro" id="IPR043502">
    <property type="entry name" value="DNA/RNA_pol_sf"/>
</dbReference>
<dbReference type="AlphaFoldDB" id="A0A7M7LSN2"/>
<sequence length="510" mass="57075">MSDVFIVADIKDQPAILGRNWLESIQPNWRSVFKVAPVKDDPFQGSTQHGLSEIQRKHQAVFEPGLGTMTNHKAKIKVKSDAQPCFNKARPVSYALRNKVEAELDKLVEQGVLIPVSHSNWAAPIVVVPKSDKSIRICGDYKTTINPVLDVVKYPLPNPQDLFSTLAGGCCFTKLDLSQVETLNLDYVKCPTPASSHHLVEALCSMPNLTDLTLGMYLNDEFYSLLKANASSIQVKTLKLHAVTPASSQLLAEALCYMPNLSDLTLETDLNEEPEEFLSSLKTHASSIQGCFPQIRKGNFRFNGIAQDGLNSFLHTLSRRRIRSSDYPQHQHMGGVHSPRRTIRSSDHPQHQHMGGVHSSRRTIRSSDHPQHQHMGGVHSSRRTIRSSYHPQHQHMGGVHSSRRTIHSSDHPQHQHMGGVHSPRRTIPPSDHPQQQPMGDVHSSRRTLPPSDHPQQHDGFTSDAVCQFSQTHREGSSSQSKPYKRQAPSTQSRVPQDDPEIPEKQSKYDI</sequence>
<organism evidence="2 3">
    <name type="scientific">Strongylocentrotus purpuratus</name>
    <name type="common">Purple sea urchin</name>
    <dbReference type="NCBI Taxonomy" id="7668"/>
    <lineage>
        <taxon>Eukaryota</taxon>
        <taxon>Metazoa</taxon>
        <taxon>Echinodermata</taxon>
        <taxon>Eleutherozoa</taxon>
        <taxon>Echinozoa</taxon>
        <taxon>Echinoidea</taxon>
        <taxon>Euechinoidea</taxon>
        <taxon>Echinacea</taxon>
        <taxon>Camarodonta</taxon>
        <taxon>Echinidea</taxon>
        <taxon>Strongylocentrotidae</taxon>
        <taxon>Strongylocentrotus</taxon>
    </lineage>
</organism>
<dbReference type="SUPFAM" id="SSF52047">
    <property type="entry name" value="RNI-like"/>
    <property type="match status" value="1"/>
</dbReference>
<dbReference type="Gene3D" id="3.80.10.10">
    <property type="entry name" value="Ribonuclease Inhibitor"/>
    <property type="match status" value="1"/>
</dbReference>
<dbReference type="Gene3D" id="3.10.10.10">
    <property type="entry name" value="HIV Type 1 Reverse Transcriptase, subunit A, domain 1"/>
    <property type="match status" value="1"/>
</dbReference>
<dbReference type="InterPro" id="IPR050951">
    <property type="entry name" value="Retrovirus_Pol_polyprotein"/>
</dbReference>
<dbReference type="InterPro" id="IPR032675">
    <property type="entry name" value="LRR_dom_sf"/>
</dbReference>
<dbReference type="EnsemblMetazoa" id="XM_011665098">
    <property type="protein sequence ID" value="XP_011663400"/>
    <property type="gene ID" value="LOC105437924"/>
</dbReference>
<feature type="compositionally biased region" description="Basic and acidic residues" evidence="1">
    <location>
        <begin position="501"/>
        <end position="510"/>
    </location>
</feature>
<keyword evidence="3" id="KW-1185">Reference proteome</keyword>
<protein>
    <submittedName>
        <fullName evidence="2">Uncharacterized protein</fullName>
    </submittedName>
</protein>